<dbReference type="InterPro" id="IPR013766">
    <property type="entry name" value="Thioredoxin_domain"/>
</dbReference>
<evidence type="ECO:0000256" key="4">
    <source>
        <dbReference type="SAM" id="SignalP"/>
    </source>
</evidence>
<dbReference type="RefSeq" id="XP_065672625.1">
    <property type="nucleotide sequence ID" value="XM_065816553.1"/>
</dbReference>
<dbReference type="Proteomes" id="UP001652625">
    <property type="component" value="Chromosome 13"/>
</dbReference>
<dbReference type="CDD" id="cd02961">
    <property type="entry name" value="PDI_a_family"/>
    <property type="match status" value="1"/>
</dbReference>
<comment type="similarity">
    <text evidence="1">Belongs to the protein disulfide isomerase family.</text>
</comment>
<evidence type="ECO:0000259" key="5">
    <source>
        <dbReference type="PROSITE" id="PS51352"/>
    </source>
</evidence>
<gene>
    <name evidence="7" type="primary">LOC100200357</name>
</gene>
<protein>
    <submittedName>
        <fullName evidence="7">Probable protein disulfide-isomerase ER-60 isoform X2</fullName>
    </submittedName>
</protein>
<evidence type="ECO:0000256" key="1">
    <source>
        <dbReference type="ARBA" id="ARBA00006347"/>
    </source>
</evidence>
<feature type="domain" description="Thioredoxin" evidence="5">
    <location>
        <begin position="11"/>
        <end position="124"/>
    </location>
</feature>
<sequence>MAAVRVVILSFMFGWALAVMELNDNNFFDYAKRKEVLLVDFYTPWCSDCKRLAPEFEGAAAQLQDRSADLVKVDCEGAGKGLCQMYQIRSWPQLKNFHYGTYTGDYTGPQSAEAIASYINTVEQSSSNFVPGYYPNVGYAMAPKDSLVEPAPPVVGALSCARCNIGKGTKCTKVVKKACVELQLREKAKKEEAKQNDDDKKRSVLVKKADNKKKTNN</sequence>
<evidence type="ECO:0000256" key="2">
    <source>
        <dbReference type="ARBA" id="ARBA00022729"/>
    </source>
</evidence>
<dbReference type="Pfam" id="PF00085">
    <property type="entry name" value="Thioredoxin"/>
    <property type="match status" value="1"/>
</dbReference>
<reference evidence="7" key="1">
    <citation type="submission" date="2025-08" db="UniProtKB">
        <authorList>
            <consortium name="RefSeq"/>
        </authorList>
    </citation>
    <scope>IDENTIFICATION</scope>
</reference>
<dbReference type="Gene3D" id="3.40.30.10">
    <property type="entry name" value="Glutaredoxin"/>
    <property type="match status" value="1"/>
</dbReference>
<proteinExistence type="inferred from homology"/>
<evidence type="ECO:0000313" key="7">
    <source>
        <dbReference type="RefSeq" id="XP_065672625.1"/>
    </source>
</evidence>
<feature type="signal peptide" evidence="4">
    <location>
        <begin position="1"/>
        <end position="18"/>
    </location>
</feature>
<dbReference type="InterPro" id="IPR051063">
    <property type="entry name" value="PDI"/>
</dbReference>
<organism evidence="6 7">
    <name type="scientific">Hydra vulgaris</name>
    <name type="common">Hydra</name>
    <name type="synonym">Hydra attenuata</name>
    <dbReference type="NCBI Taxonomy" id="6087"/>
    <lineage>
        <taxon>Eukaryota</taxon>
        <taxon>Metazoa</taxon>
        <taxon>Cnidaria</taxon>
        <taxon>Hydrozoa</taxon>
        <taxon>Hydroidolina</taxon>
        <taxon>Anthoathecata</taxon>
        <taxon>Aplanulata</taxon>
        <taxon>Hydridae</taxon>
        <taxon>Hydra</taxon>
    </lineage>
</organism>
<dbReference type="SUPFAM" id="SSF52833">
    <property type="entry name" value="Thioredoxin-like"/>
    <property type="match status" value="1"/>
</dbReference>
<evidence type="ECO:0000313" key="6">
    <source>
        <dbReference type="Proteomes" id="UP001652625"/>
    </source>
</evidence>
<dbReference type="PROSITE" id="PS51352">
    <property type="entry name" value="THIOREDOXIN_2"/>
    <property type="match status" value="1"/>
</dbReference>
<dbReference type="InterPro" id="IPR036249">
    <property type="entry name" value="Thioredoxin-like_sf"/>
</dbReference>
<dbReference type="PANTHER" id="PTHR45672">
    <property type="entry name" value="PROTEIN DISULFIDE-ISOMERASE C17H9.14C-RELATED"/>
    <property type="match status" value="1"/>
</dbReference>
<keyword evidence="6" id="KW-1185">Reference proteome</keyword>
<keyword evidence="2 4" id="KW-0732">Signal</keyword>
<evidence type="ECO:0000256" key="3">
    <source>
        <dbReference type="SAM" id="MobiDB-lite"/>
    </source>
</evidence>
<dbReference type="GeneID" id="100200357"/>
<feature type="chain" id="PRO_5045390967" evidence="4">
    <location>
        <begin position="19"/>
        <end position="217"/>
    </location>
</feature>
<dbReference type="PANTHER" id="PTHR45672:SF3">
    <property type="entry name" value="THIOREDOXIN DOMAIN-CONTAINING PROTEIN 5"/>
    <property type="match status" value="1"/>
</dbReference>
<feature type="region of interest" description="Disordered" evidence="3">
    <location>
        <begin position="188"/>
        <end position="217"/>
    </location>
</feature>
<accession>A0ABM4DDY4</accession>
<name>A0ABM4DDY4_HYDVU</name>